<dbReference type="AlphaFoldDB" id="A0A4R2PSB6"/>
<dbReference type="Proteomes" id="UP000294911">
    <property type="component" value="Unassembled WGS sequence"/>
</dbReference>
<dbReference type="RefSeq" id="WP_132881477.1">
    <property type="nucleotide sequence ID" value="NZ_SLXQ01000039.1"/>
</dbReference>
<evidence type="ECO:0000313" key="1">
    <source>
        <dbReference type="EMBL" id="TCP38760.1"/>
    </source>
</evidence>
<dbReference type="OrthoDB" id="5187988at2"/>
<dbReference type="EMBL" id="SLXQ01000039">
    <property type="protein sequence ID" value="TCP38760.1"/>
    <property type="molecule type" value="Genomic_DNA"/>
</dbReference>
<proteinExistence type="predicted"/>
<gene>
    <name evidence="1" type="ORF">EV191_1392</name>
</gene>
<comment type="caution">
    <text evidence="1">The sequence shown here is derived from an EMBL/GenBank/DDBJ whole genome shotgun (WGS) entry which is preliminary data.</text>
</comment>
<organism evidence="1 2">
    <name type="scientific">Tamaricihabitans halophyticus</name>
    <dbReference type="NCBI Taxonomy" id="1262583"/>
    <lineage>
        <taxon>Bacteria</taxon>
        <taxon>Bacillati</taxon>
        <taxon>Actinomycetota</taxon>
        <taxon>Actinomycetes</taxon>
        <taxon>Pseudonocardiales</taxon>
        <taxon>Pseudonocardiaceae</taxon>
        <taxon>Tamaricihabitans</taxon>
    </lineage>
</organism>
<name>A0A4R2PSB6_9PSEU</name>
<protein>
    <submittedName>
        <fullName evidence="1">Uncharacterized protein</fullName>
    </submittedName>
</protein>
<keyword evidence="2" id="KW-1185">Reference proteome</keyword>
<evidence type="ECO:0000313" key="2">
    <source>
        <dbReference type="Proteomes" id="UP000294911"/>
    </source>
</evidence>
<accession>A0A4R2PSB6</accession>
<reference evidence="1 2" key="1">
    <citation type="submission" date="2019-03" db="EMBL/GenBank/DDBJ databases">
        <title>Genomic Encyclopedia of Type Strains, Phase IV (KMG-IV): sequencing the most valuable type-strain genomes for metagenomic binning, comparative biology and taxonomic classification.</title>
        <authorList>
            <person name="Goeker M."/>
        </authorList>
    </citation>
    <scope>NUCLEOTIDE SEQUENCE [LARGE SCALE GENOMIC DNA]</scope>
    <source>
        <strain evidence="1 2">DSM 45765</strain>
    </source>
</reference>
<sequence>MSRWDSPLAIDVESNGLQWTVGPFPGLPAAMRFVSEHLGDTDRYRHHYRPLTAPDEAATRLHHSAGGLFHTPSRHQREPLEVDLRAAIACHHGDPGEDPHSDGLYAHLDLHRPWHLDLADPECWEHDCEHPRHPDGTCTIPTHHVVLCRHCTPTDTTSGGESAGDPYPECHVTWPCSPVLALCASFGITPPGTAQPHQESNP</sequence>